<name>A0A553JRN3_SHEHA</name>
<accession>A0A553JRN3</accession>
<comment type="caution">
    <text evidence="2">The sequence shown here is derived from an EMBL/GenBank/DDBJ whole genome shotgun (WGS) entry which is preliminary data.</text>
</comment>
<keyword evidence="1" id="KW-1133">Transmembrane helix</keyword>
<evidence type="ECO:0000256" key="1">
    <source>
        <dbReference type="SAM" id="Phobius"/>
    </source>
</evidence>
<keyword evidence="1" id="KW-0472">Membrane</keyword>
<proteinExistence type="predicted"/>
<evidence type="ECO:0000313" key="3">
    <source>
        <dbReference type="Proteomes" id="UP000318126"/>
    </source>
</evidence>
<evidence type="ECO:0000313" key="2">
    <source>
        <dbReference type="EMBL" id="TRY15120.1"/>
    </source>
</evidence>
<reference evidence="3" key="1">
    <citation type="submission" date="2019-07" db="EMBL/GenBank/DDBJ databases">
        <title>Shewanella sp. YLB-08 draft genomic sequence.</title>
        <authorList>
            <person name="Yu L."/>
        </authorList>
    </citation>
    <scope>NUCLEOTIDE SEQUENCE [LARGE SCALE GENOMIC DNA]</scope>
    <source>
        <strain evidence="3">JCM 20706</strain>
    </source>
</reference>
<dbReference type="EMBL" id="VKGK01000006">
    <property type="protein sequence ID" value="TRY15120.1"/>
    <property type="molecule type" value="Genomic_DNA"/>
</dbReference>
<gene>
    <name evidence="2" type="ORF">FN961_07385</name>
</gene>
<feature type="transmembrane region" description="Helical" evidence="1">
    <location>
        <begin position="50"/>
        <end position="68"/>
    </location>
</feature>
<dbReference type="OrthoDB" id="8685152at2"/>
<dbReference type="Proteomes" id="UP000318126">
    <property type="component" value="Unassembled WGS sequence"/>
</dbReference>
<keyword evidence="1" id="KW-0812">Transmembrane</keyword>
<dbReference type="RefSeq" id="WP_143563907.1">
    <property type="nucleotide sequence ID" value="NZ_BMPL01000005.1"/>
</dbReference>
<feature type="transmembrane region" description="Helical" evidence="1">
    <location>
        <begin position="74"/>
        <end position="93"/>
    </location>
</feature>
<keyword evidence="3" id="KW-1185">Reference proteome</keyword>
<sequence>MALIECPSCSKRISSKASVCQYCGSQLSGDTQVLSTISHIKRSNQLVNQGLLSMTIFIAGVVTWFWGGNTAEGVRAYIAVICFVLGFVGYLITRLQIVMHKRKKV</sequence>
<organism evidence="2 3">
    <name type="scientific">Shewanella hanedai</name>
    <name type="common">Alteromonas hanedai</name>
    <dbReference type="NCBI Taxonomy" id="25"/>
    <lineage>
        <taxon>Bacteria</taxon>
        <taxon>Pseudomonadati</taxon>
        <taxon>Pseudomonadota</taxon>
        <taxon>Gammaproteobacteria</taxon>
        <taxon>Alteromonadales</taxon>
        <taxon>Shewanellaceae</taxon>
        <taxon>Shewanella</taxon>
    </lineage>
</organism>
<protein>
    <submittedName>
        <fullName evidence="2">Zinc ribbon domain-containing protein</fullName>
    </submittedName>
</protein>
<dbReference type="AlphaFoldDB" id="A0A553JRN3"/>